<dbReference type="Proteomes" id="UP000448199">
    <property type="component" value="Unassembled WGS sequence"/>
</dbReference>
<sequence length="181" mass="19107">MSDVVKALNGWRIAGWGALAALLILPAIAMRFTPEVDWTASDFLFAGIILAVLGIGGEIALRVGRNAPHRSGIGIAALGGFLTVWINGAVGMLGSEDEPTNLVFIALVGVAIFASLIVWFRPSSMRWIMAALSAGQFAVGIAAGLWTMPGHSLEWGVLTFFALIWGSSAACFHAANQRARK</sequence>
<feature type="transmembrane region" description="Helical" evidence="1">
    <location>
        <begin position="12"/>
        <end position="31"/>
    </location>
</feature>
<feature type="transmembrane region" description="Helical" evidence="1">
    <location>
        <begin position="43"/>
        <end position="61"/>
    </location>
</feature>
<evidence type="ECO:0000256" key="1">
    <source>
        <dbReference type="SAM" id="Phobius"/>
    </source>
</evidence>
<dbReference type="EMBL" id="WTYC01000005">
    <property type="protein sequence ID" value="MXO48797.1"/>
    <property type="molecule type" value="Genomic_DNA"/>
</dbReference>
<keyword evidence="1" id="KW-0812">Transmembrane</keyword>
<feature type="transmembrane region" description="Helical" evidence="1">
    <location>
        <begin position="73"/>
        <end position="94"/>
    </location>
</feature>
<keyword evidence="1" id="KW-1133">Transmembrane helix</keyword>
<evidence type="ECO:0000313" key="3">
    <source>
        <dbReference type="Proteomes" id="UP000448199"/>
    </source>
</evidence>
<feature type="transmembrane region" description="Helical" evidence="1">
    <location>
        <begin position="155"/>
        <end position="175"/>
    </location>
</feature>
<feature type="transmembrane region" description="Helical" evidence="1">
    <location>
        <begin position="100"/>
        <end position="120"/>
    </location>
</feature>
<evidence type="ECO:0000313" key="2">
    <source>
        <dbReference type="EMBL" id="MXO48797.1"/>
    </source>
</evidence>
<accession>A0A844XU96</accession>
<organism evidence="2 3">
    <name type="scientific">Qipengyuania vulgaris</name>
    <dbReference type="NCBI Taxonomy" id="291985"/>
    <lineage>
        <taxon>Bacteria</taxon>
        <taxon>Pseudomonadati</taxon>
        <taxon>Pseudomonadota</taxon>
        <taxon>Alphaproteobacteria</taxon>
        <taxon>Sphingomonadales</taxon>
        <taxon>Erythrobacteraceae</taxon>
        <taxon>Qipengyuania</taxon>
    </lineage>
</organism>
<comment type="caution">
    <text evidence="2">The sequence shown here is derived from an EMBL/GenBank/DDBJ whole genome shotgun (WGS) entry which is preliminary data.</text>
</comment>
<name>A0A844XU96_9SPHN</name>
<keyword evidence="1" id="KW-0472">Membrane</keyword>
<keyword evidence="3" id="KW-1185">Reference proteome</keyword>
<reference evidence="2 3" key="1">
    <citation type="submission" date="2019-12" db="EMBL/GenBank/DDBJ databases">
        <title>Genomic-based taxomic classification of the family Erythrobacteraceae.</title>
        <authorList>
            <person name="Xu L."/>
        </authorList>
    </citation>
    <scope>NUCLEOTIDE SEQUENCE [LARGE SCALE GENOMIC DNA]</scope>
    <source>
        <strain evidence="2 3">DSM 17792</strain>
    </source>
</reference>
<dbReference type="AlphaFoldDB" id="A0A844XU96"/>
<proteinExistence type="predicted"/>
<dbReference type="OrthoDB" id="9813621at2"/>
<feature type="transmembrane region" description="Helical" evidence="1">
    <location>
        <begin position="127"/>
        <end position="149"/>
    </location>
</feature>
<gene>
    <name evidence="2" type="ORF">GRI69_11070</name>
</gene>
<protein>
    <submittedName>
        <fullName evidence="2">Uncharacterized protein</fullName>
    </submittedName>
</protein>
<dbReference type="RefSeq" id="WP_160728339.1">
    <property type="nucleotide sequence ID" value="NZ_WTYC01000005.1"/>
</dbReference>